<evidence type="ECO:0000256" key="4">
    <source>
        <dbReference type="ARBA" id="ARBA00023187"/>
    </source>
</evidence>
<dbReference type="Pfam" id="PF13432">
    <property type="entry name" value="TPR_16"/>
    <property type="match status" value="2"/>
</dbReference>
<dbReference type="Pfam" id="PF13428">
    <property type="entry name" value="TPR_14"/>
    <property type="match status" value="1"/>
</dbReference>
<dbReference type="GO" id="GO:0000244">
    <property type="term" value="P:spliceosomal tri-snRNP complex assembly"/>
    <property type="evidence" value="ECO:0007669"/>
    <property type="project" value="TreeGrafter"/>
</dbReference>
<sequence>MSSNKNKLAFLSMPAPASYVAGLGRGASGFTTRSDIGPAREGPSAEVVAEAQARRGEEPDVDPDQFQDPDNEYGLFAGTTYEADDEEADKIYEEVDRTMDSRRRTRREAREEAELAKHRAERPKLQQQFADLKRGLAVVTDAEWENIPDVGNLTRRKRRREERTFAVPDSIIVGDRAKGEHENSLDPRQQEHGGFETPGDSGTLTNFVEIGQARDKILSLKLDQVSGTASTSGSATSIDPKGYLTSLDSQVIKSDAEIGDIKRARMLFDSLIKSNPKHAPGWIAAAALEEHAGRMVAARKLIKQGCEQCPKSEDVWLEAARLHQNEDSKIILANAAQHVGQSVKIWLAASDLEHDAKAKKRVLRRALEHIPNSVRLWKETVNLETSPADARILLSRAVEVIPLSVELWLALARLETPENAKAVLNKARKAVPTSHEIWIAAGRLIEQEAYAAGLSEEKRTEELDRVDKTLATAVRALRAHGVLLTREQWLKEAERCEAEEAPRTCEAIVSATVAMDVEEEDRLTTWLGDAESAEARGRVGTARAVLAFALRVFPDRRDLWRRAADLEKVHGSRESLDRLLARAVESCPQAEVLWLMWAKEKWLGGDVPAAREVLDRAFVRNSESEQIWLAAVKLEAENGELGAARELLVRARSVADTERIWMKSAVFERQQGQAELALKTVSVALSKYPKFAKLYMIQGQIHQTANNYSAARAAYAAGLKTIPKDITLWVLASRLEEADGKSIRARALLEKARLVNPKSDVLWAEAVHVEERSGSAAQGKALLARALQECPTSGLLWSMAIWVEARPQRKARSVDALKKCADDPVVICTVARLFWAERKIEKARQWFDRAVSAGPDYGDAWGWWLKFERQHGTAAQQEDVITRCTAVEPHHGVTWQPIAKDDKNRGKAIKDILQLVTAALQ</sequence>
<gene>
    <name evidence="9" type="ORF">DFH94DRAFT_364483</name>
</gene>
<evidence type="ECO:0000259" key="8">
    <source>
        <dbReference type="Pfam" id="PF06424"/>
    </source>
</evidence>
<evidence type="ECO:0000256" key="1">
    <source>
        <dbReference type="ARBA" id="ARBA00004123"/>
    </source>
</evidence>
<keyword evidence="5" id="KW-0539">Nucleus</keyword>
<keyword evidence="4" id="KW-0508">mRNA splicing</keyword>
<dbReference type="GO" id="GO:0046540">
    <property type="term" value="C:U4/U6 x U5 tri-snRNP complex"/>
    <property type="evidence" value="ECO:0007669"/>
    <property type="project" value="TreeGrafter"/>
</dbReference>
<feature type="region of interest" description="Disordered" evidence="7">
    <location>
        <begin position="176"/>
        <end position="202"/>
    </location>
</feature>
<dbReference type="FunFam" id="1.25.40.10:FF:000256">
    <property type="entry name" value="Probable pre-mRNA splicing factor prp1"/>
    <property type="match status" value="1"/>
</dbReference>
<comment type="subcellular location">
    <subcellularLocation>
        <location evidence="1">Nucleus</location>
    </subcellularLocation>
</comment>
<proteinExistence type="predicted"/>
<evidence type="ECO:0000256" key="6">
    <source>
        <dbReference type="SAM" id="Coils"/>
    </source>
</evidence>
<keyword evidence="10" id="KW-1185">Reference proteome</keyword>
<protein>
    <submittedName>
        <fullName evidence="9">PRP1 splicing factor, N-terminal-domain-containing protein</fullName>
    </submittedName>
</protein>
<evidence type="ECO:0000256" key="3">
    <source>
        <dbReference type="ARBA" id="ARBA00022737"/>
    </source>
</evidence>
<accession>A0A9P5MZF3</accession>
<dbReference type="Pfam" id="PF06424">
    <property type="entry name" value="PRP1_N"/>
    <property type="match status" value="1"/>
</dbReference>
<keyword evidence="6" id="KW-0175">Coiled coil</keyword>
<evidence type="ECO:0000256" key="7">
    <source>
        <dbReference type="SAM" id="MobiDB-lite"/>
    </source>
</evidence>
<dbReference type="InterPro" id="IPR010491">
    <property type="entry name" value="PRP1_N"/>
</dbReference>
<dbReference type="EMBL" id="WHVB01000005">
    <property type="protein sequence ID" value="KAF8482433.1"/>
    <property type="molecule type" value="Genomic_DNA"/>
</dbReference>
<evidence type="ECO:0000256" key="5">
    <source>
        <dbReference type="ARBA" id="ARBA00023242"/>
    </source>
</evidence>
<feature type="compositionally biased region" description="Basic and acidic residues" evidence="7">
    <location>
        <begin position="176"/>
        <end position="194"/>
    </location>
</feature>
<reference evidence="9" key="1">
    <citation type="submission" date="2019-10" db="EMBL/GenBank/DDBJ databases">
        <authorList>
            <consortium name="DOE Joint Genome Institute"/>
            <person name="Kuo A."/>
            <person name="Miyauchi S."/>
            <person name="Kiss E."/>
            <person name="Drula E."/>
            <person name="Kohler A."/>
            <person name="Sanchez-Garcia M."/>
            <person name="Andreopoulos B."/>
            <person name="Barry K.W."/>
            <person name="Bonito G."/>
            <person name="Buee M."/>
            <person name="Carver A."/>
            <person name="Chen C."/>
            <person name="Cichocki N."/>
            <person name="Clum A."/>
            <person name="Culley D."/>
            <person name="Crous P.W."/>
            <person name="Fauchery L."/>
            <person name="Girlanda M."/>
            <person name="Hayes R."/>
            <person name="Keri Z."/>
            <person name="LaButti K."/>
            <person name="Lipzen A."/>
            <person name="Lombard V."/>
            <person name="Magnuson J."/>
            <person name="Maillard F."/>
            <person name="Morin E."/>
            <person name="Murat C."/>
            <person name="Nolan M."/>
            <person name="Ohm R."/>
            <person name="Pangilinan J."/>
            <person name="Pereira M."/>
            <person name="Perotto S."/>
            <person name="Peter M."/>
            <person name="Riley R."/>
            <person name="Sitrit Y."/>
            <person name="Stielow B."/>
            <person name="Szollosi G."/>
            <person name="Zifcakova L."/>
            <person name="Stursova M."/>
            <person name="Spatafora J.W."/>
            <person name="Tedersoo L."/>
            <person name="Vaario L.-M."/>
            <person name="Yamada A."/>
            <person name="Yan M."/>
            <person name="Wang P."/>
            <person name="Xu J."/>
            <person name="Bruns T."/>
            <person name="Baldrian P."/>
            <person name="Vilgalys R."/>
            <person name="Henrissat B."/>
            <person name="Grigoriev I.V."/>
            <person name="Hibbett D."/>
            <person name="Nagy L.G."/>
            <person name="Martin F.M."/>
        </authorList>
    </citation>
    <scope>NUCLEOTIDE SEQUENCE</scope>
    <source>
        <strain evidence="9">Prilba</strain>
    </source>
</reference>
<dbReference type="InterPro" id="IPR045075">
    <property type="entry name" value="Syf1-like"/>
</dbReference>
<dbReference type="InterPro" id="IPR003107">
    <property type="entry name" value="HAT"/>
</dbReference>
<dbReference type="SMART" id="SM00386">
    <property type="entry name" value="HAT"/>
    <property type="match status" value="13"/>
</dbReference>
<dbReference type="Proteomes" id="UP000759537">
    <property type="component" value="Unassembled WGS sequence"/>
</dbReference>
<dbReference type="SMART" id="SM00028">
    <property type="entry name" value="TPR"/>
    <property type="match status" value="3"/>
</dbReference>
<dbReference type="Gene3D" id="1.25.40.10">
    <property type="entry name" value="Tetratricopeptide repeat domain"/>
    <property type="match status" value="4"/>
</dbReference>
<comment type="caution">
    <text evidence="9">The sequence shown here is derived from an EMBL/GenBank/DDBJ whole genome shotgun (WGS) entry which is preliminary data.</text>
</comment>
<dbReference type="InterPro" id="IPR019734">
    <property type="entry name" value="TPR_rpt"/>
</dbReference>
<dbReference type="PANTHER" id="PTHR11246">
    <property type="entry name" value="PRE-MRNA SPLICING FACTOR"/>
    <property type="match status" value="1"/>
</dbReference>
<evidence type="ECO:0000256" key="2">
    <source>
        <dbReference type="ARBA" id="ARBA00022664"/>
    </source>
</evidence>
<dbReference type="PANTHER" id="PTHR11246:SF1">
    <property type="entry name" value="PRE-MRNA-PROCESSING FACTOR 6"/>
    <property type="match status" value="1"/>
</dbReference>
<reference evidence="9" key="2">
    <citation type="journal article" date="2020" name="Nat. Commun.">
        <title>Large-scale genome sequencing of mycorrhizal fungi provides insights into the early evolution of symbiotic traits.</title>
        <authorList>
            <person name="Miyauchi S."/>
            <person name="Kiss E."/>
            <person name="Kuo A."/>
            <person name="Drula E."/>
            <person name="Kohler A."/>
            <person name="Sanchez-Garcia M."/>
            <person name="Morin E."/>
            <person name="Andreopoulos B."/>
            <person name="Barry K.W."/>
            <person name="Bonito G."/>
            <person name="Buee M."/>
            <person name="Carver A."/>
            <person name="Chen C."/>
            <person name="Cichocki N."/>
            <person name="Clum A."/>
            <person name="Culley D."/>
            <person name="Crous P.W."/>
            <person name="Fauchery L."/>
            <person name="Girlanda M."/>
            <person name="Hayes R.D."/>
            <person name="Keri Z."/>
            <person name="LaButti K."/>
            <person name="Lipzen A."/>
            <person name="Lombard V."/>
            <person name="Magnuson J."/>
            <person name="Maillard F."/>
            <person name="Murat C."/>
            <person name="Nolan M."/>
            <person name="Ohm R.A."/>
            <person name="Pangilinan J."/>
            <person name="Pereira M.F."/>
            <person name="Perotto S."/>
            <person name="Peter M."/>
            <person name="Pfister S."/>
            <person name="Riley R."/>
            <person name="Sitrit Y."/>
            <person name="Stielow J.B."/>
            <person name="Szollosi G."/>
            <person name="Zifcakova L."/>
            <person name="Stursova M."/>
            <person name="Spatafora J.W."/>
            <person name="Tedersoo L."/>
            <person name="Vaario L.M."/>
            <person name="Yamada A."/>
            <person name="Yan M."/>
            <person name="Wang P."/>
            <person name="Xu J."/>
            <person name="Bruns T."/>
            <person name="Baldrian P."/>
            <person name="Vilgalys R."/>
            <person name="Dunand C."/>
            <person name="Henrissat B."/>
            <person name="Grigoriev I.V."/>
            <person name="Hibbett D."/>
            <person name="Nagy L.G."/>
            <person name="Martin F.M."/>
        </authorList>
    </citation>
    <scope>NUCLEOTIDE SEQUENCE</scope>
    <source>
        <strain evidence="9">Prilba</strain>
    </source>
</reference>
<dbReference type="GO" id="GO:0071013">
    <property type="term" value="C:catalytic step 2 spliceosome"/>
    <property type="evidence" value="ECO:0007669"/>
    <property type="project" value="TreeGrafter"/>
</dbReference>
<name>A0A9P5MZF3_9AGAM</name>
<keyword evidence="2" id="KW-0507">mRNA processing</keyword>
<evidence type="ECO:0000313" key="9">
    <source>
        <dbReference type="EMBL" id="KAF8482433.1"/>
    </source>
</evidence>
<dbReference type="SUPFAM" id="SSF48452">
    <property type="entry name" value="TPR-like"/>
    <property type="match status" value="3"/>
</dbReference>
<keyword evidence="3" id="KW-0677">Repeat</keyword>
<feature type="coiled-coil region" evidence="6">
    <location>
        <begin position="92"/>
        <end position="128"/>
    </location>
</feature>
<evidence type="ECO:0000313" key="10">
    <source>
        <dbReference type="Proteomes" id="UP000759537"/>
    </source>
</evidence>
<dbReference type="InterPro" id="IPR011990">
    <property type="entry name" value="TPR-like_helical_dom_sf"/>
</dbReference>
<dbReference type="OrthoDB" id="440128at2759"/>
<feature type="compositionally biased region" description="Acidic residues" evidence="7">
    <location>
        <begin position="59"/>
        <end position="71"/>
    </location>
</feature>
<dbReference type="AlphaFoldDB" id="A0A9P5MZF3"/>
<organism evidence="9 10">
    <name type="scientific">Russula ochroleuca</name>
    <dbReference type="NCBI Taxonomy" id="152965"/>
    <lineage>
        <taxon>Eukaryota</taxon>
        <taxon>Fungi</taxon>
        <taxon>Dikarya</taxon>
        <taxon>Basidiomycota</taxon>
        <taxon>Agaricomycotina</taxon>
        <taxon>Agaricomycetes</taxon>
        <taxon>Russulales</taxon>
        <taxon>Russulaceae</taxon>
        <taxon>Russula</taxon>
    </lineage>
</organism>
<feature type="domain" description="PRP1 splicing factor N-terminal" evidence="8">
    <location>
        <begin position="15"/>
        <end position="156"/>
    </location>
</feature>
<feature type="region of interest" description="Disordered" evidence="7">
    <location>
        <begin position="21"/>
        <end position="80"/>
    </location>
</feature>
<dbReference type="FunFam" id="1.25.40.10:FF:000384">
    <property type="entry name" value="Probable pre-mRNA splicing factor prp1"/>
    <property type="match status" value="1"/>
</dbReference>